<dbReference type="EMBL" id="JAJFAZ020000003">
    <property type="protein sequence ID" value="KAI5339243.1"/>
    <property type="molecule type" value="Genomic_DNA"/>
</dbReference>
<gene>
    <name evidence="2" type="ORF">L3X38_018515</name>
</gene>
<comment type="caution">
    <text evidence="2">The sequence shown here is derived from an EMBL/GenBank/DDBJ whole genome shotgun (WGS) entry which is preliminary data.</text>
</comment>
<keyword evidence="3" id="KW-1185">Reference proteome</keyword>
<feature type="domain" description="RNase H type-1" evidence="1">
    <location>
        <begin position="108"/>
        <end position="167"/>
    </location>
</feature>
<dbReference type="Pfam" id="PF13456">
    <property type="entry name" value="RVT_3"/>
    <property type="match status" value="1"/>
</dbReference>
<protein>
    <recommendedName>
        <fullName evidence="1">RNase H type-1 domain-containing protein</fullName>
    </recommendedName>
</protein>
<sequence length="179" mass="19402">MPTCTPFSGHSRNRSWLNHPETVDLFEHCTFAKNLWGCVASLPPISQDNDFLFWLAKLSTNSQDHGLDQLSIGLLANLGCQGIACWFRNVTPHAARCIHIAAQIVQGLHGSTGFVIRDCDGHVLSAGGKKIGEVTITVAEGLALCDLLILAIDSGWKKLVVEGDAKLNRDCVEKKAAIK</sequence>
<reference evidence="2 3" key="1">
    <citation type="journal article" date="2022" name="G3 (Bethesda)">
        <title>Whole-genome sequence and methylome profiling of the almond [Prunus dulcis (Mill.) D.A. Webb] cultivar 'Nonpareil'.</title>
        <authorList>
            <person name="D'Amico-Willman K.M."/>
            <person name="Ouma W.Z."/>
            <person name="Meulia T."/>
            <person name="Sideli G.M."/>
            <person name="Gradziel T.M."/>
            <person name="Fresnedo-Ramirez J."/>
        </authorList>
    </citation>
    <scope>NUCLEOTIDE SEQUENCE [LARGE SCALE GENOMIC DNA]</scope>
    <source>
        <strain evidence="2">Clone GOH B32 T37-40</strain>
    </source>
</reference>
<dbReference type="InterPro" id="IPR036397">
    <property type="entry name" value="RNaseH_sf"/>
</dbReference>
<dbReference type="Proteomes" id="UP001054821">
    <property type="component" value="Chromosome 3"/>
</dbReference>
<dbReference type="Gene3D" id="3.30.420.10">
    <property type="entry name" value="Ribonuclease H-like superfamily/Ribonuclease H"/>
    <property type="match status" value="1"/>
</dbReference>
<proteinExistence type="predicted"/>
<accession>A0AAD4W9C9</accession>
<dbReference type="CDD" id="cd06222">
    <property type="entry name" value="RNase_H_like"/>
    <property type="match status" value="1"/>
</dbReference>
<evidence type="ECO:0000259" key="1">
    <source>
        <dbReference type="Pfam" id="PF13456"/>
    </source>
</evidence>
<evidence type="ECO:0000313" key="2">
    <source>
        <dbReference type="EMBL" id="KAI5339243.1"/>
    </source>
</evidence>
<dbReference type="AlphaFoldDB" id="A0AAD4W9C9"/>
<dbReference type="GO" id="GO:0004523">
    <property type="term" value="F:RNA-DNA hybrid ribonuclease activity"/>
    <property type="evidence" value="ECO:0007669"/>
    <property type="project" value="InterPro"/>
</dbReference>
<evidence type="ECO:0000313" key="3">
    <source>
        <dbReference type="Proteomes" id="UP001054821"/>
    </source>
</evidence>
<name>A0AAD4W9C9_PRUDU</name>
<dbReference type="InterPro" id="IPR044730">
    <property type="entry name" value="RNase_H-like_dom_plant"/>
</dbReference>
<dbReference type="GO" id="GO:0003676">
    <property type="term" value="F:nucleic acid binding"/>
    <property type="evidence" value="ECO:0007669"/>
    <property type="project" value="InterPro"/>
</dbReference>
<dbReference type="InterPro" id="IPR002156">
    <property type="entry name" value="RNaseH_domain"/>
</dbReference>
<organism evidence="2 3">
    <name type="scientific">Prunus dulcis</name>
    <name type="common">Almond</name>
    <name type="synonym">Amygdalus dulcis</name>
    <dbReference type="NCBI Taxonomy" id="3755"/>
    <lineage>
        <taxon>Eukaryota</taxon>
        <taxon>Viridiplantae</taxon>
        <taxon>Streptophyta</taxon>
        <taxon>Embryophyta</taxon>
        <taxon>Tracheophyta</taxon>
        <taxon>Spermatophyta</taxon>
        <taxon>Magnoliopsida</taxon>
        <taxon>eudicotyledons</taxon>
        <taxon>Gunneridae</taxon>
        <taxon>Pentapetalae</taxon>
        <taxon>rosids</taxon>
        <taxon>fabids</taxon>
        <taxon>Rosales</taxon>
        <taxon>Rosaceae</taxon>
        <taxon>Amygdaloideae</taxon>
        <taxon>Amygdaleae</taxon>
        <taxon>Prunus</taxon>
    </lineage>
</organism>